<dbReference type="EMBL" id="CP066075">
    <property type="protein sequence ID" value="QQC64989.1"/>
    <property type="molecule type" value="Genomic_DNA"/>
</dbReference>
<feature type="region of interest" description="Disordered" evidence="1">
    <location>
        <begin position="1"/>
        <end position="49"/>
    </location>
</feature>
<dbReference type="Proteomes" id="UP000595610">
    <property type="component" value="Chromosome 1"/>
</dbReference>
<dbReference type="KEGG" id="pgis:I6I06_05825"/>
<evidence type="ECO:0000256" key="1">
    <source>
        <dbReference type="SAM" id="MobiDB-lite"/>
    </source>
</evidence>
<evidence type="ECO:0000313" key="2">
    <source>
        <dbReference type="EMBL" id="QQC64989.1"/>
    </source>
</evidence>
<proteinExistence type="predicted"/>
<dbReference type="AlphaFoldDB" id="A0A7T4N4A1"/>
<protein>
    <submittedName>
        <fullName evidence="2">Uncharacterized protein</fullName>
    </submittedName>
</protein>
<name>A0A7T4N4A1_9BURK</name>
<organism evidence="2 3">
    <name type="scientific">Paraburkholderia ginsengisoli</name>
    <dbReference type="NCBI Taxonomy" id="311231"/>
    <lineage>
        <taxon>Bacteria</taxon>
        <taxon>Pseudomonadati</taxon>
        <taxon>Pseudomonadota</taxon>
        <taxon>Betaproteobacteria</taxon>
        <taxon>Burkholderiales</taxon>
        <taxon>Burkholderiaceae</taxon>
        <taxon>Paraburkholderia</taxon>
    </lineage>
</organism>
<gene>
    <name evidence="2" type="ORF">I6I06_05825</name>
</gene>
<evidence type="ECO:0000313" key="3">
    <source>
        <dbReference type="Proteomes" id="UP000595610"/>
    </source>
</evidence>
<sequence length="49" mass="5409">MEEAWQKPGVYETGLSVGEAMPRPQSSGRSRHHQPEGRLMENAISSAEV</sequence>
<accession>A0A7T4N4A1</accession>
<reference evidence="2 3" key="1">
    <citation type="submission" date="2020-12" db="EMBL/GenBank/DDBJ databases">
        <title>FDA dAtabase for Regulatory Grade micrObial Sequences (FDA-ARGOS): Supporting development and validation of Infectious Disease Dx tests.</title>
        <authorList>
            <person name="Nelson B."/>
            <person name="Plummer A."/>
            <person name="Tallon L."/>
            <person name="Sadzewicz L."/>
            <person name="Zhao X."/>
            <person name="Boylan J."/>
            <person name="Ott S."/>
            <person name="Bowen H."/>
            <person name="Vavikolanu K."/>
            <person name="Mehta A."/>
            <person name="Aluvathingal J."/>
            <person name="Nadendla S."/>
            <person name="Myers T."/>
            <person name="Yan Y."/>
            <person name="Sichtig H."/>
        </authorList>
    </citation>
    <scope>NUCLEOTIDE SEQUENCE [LARGE SCALE GENOMIC DNA]</scope>
    <source>
        <strain evidence="2 3">FDAARGOS_1049</strain>
    </source>
</reference>
<keyword evidence="3" id="KW-1185">Reference proteome</keyword>